<dbReference type="AlphaFoldDB" id="A0A4R1QNE1"/>
<dbReference type="Pfam" id="PF00892">
    <property type="entry name" value="EamA"/>
    <property type="match status" value="2"/>
</dbReference>
<evidence type="ECO:0000256" key="5">
    <source>
        <dbReference type="ARBA" id="ARBA00023136"/>
    </source>
</evidence>
<evidence type="ECO:0000259" key="7">
    <source>
        <dbReference type="Pfam" id="PF00892"/>
    </source>
</evidence>
<feature type="transmembrane region" description="Helical" evidence="6">
    <location>
        <begin position="155"/>
        <end position="174"/>
    </location>
</feature>
<evidence type="ECO:0000313" key="9">
    <source>
        <dbReference type="Proteomes" id="UP000295718"/>
    </source>
</evidence>
<dbReference type="Proteomes" id="UP000295718">
    <property type="component" value="Unassembled WGS sequence"/>
</dbReference>
<feature type="transmembrane region" description="Helical" evidence="6">
    <location>
        <begin position="34"/>
        <end position="53"/>
    </location>
</feature>
<dbReference type="InterPro" id="IPR050638">
    <property type="entry name" value="AA-Vitamin_Transporters"/>
</dbReference>
<evidence type="ECO:0000256" key="2">
    <source>
        <dbReference type="ARBA" id="ARBA00007362"/>
    </source>
</evidence>
<dbReference type="EMBL" id="SLUO01000016">
    <property type="protein sequence ID" value="TCL55246.1"/>
    <property type="molecule type" value="Genomic_DNA"/>
</dbReference>
<name>A0A4R1QNE1_9FIRM</name>
<feature type="domain" description="EamA" evidence="7">
    <location>
        <begin position="156"/>
        <end position="298"/>
    </location>
</feature>
<comment type="caution">
    <text evidence="8">The sequence shown here is derived from an EMBL/GenBank/DDBJ whole genome shotgun (WGS) entry which is preliminary data.</text>
</comment>
<gene>
    <name evidence="8" type="ORF">EDD76_11686</name>
</gene>
<comment type="subcellular location">
    <subcellularLocation>
        <location evidence="1">Membrane</location>
        <topology evidence="1">Multi-pass membrane protein</topology>
    </subcellularLocation>
</comment>
<evidence type="ECO:0000256" key="4">
    <source>
        <dbReference type="ARBA" id="ARBA00022989"/>
    </source>
</evidence>
<dbReference type="InterPro" id="IPR037185">
    <property type="entry name" value="EmrE-like"/>
</dbReference>
<dbReference type="OrthoDB" id="9799821at2"/>
<proteinExistence type="inferred from homology"/>
<sequence>MNQLKGKLYLLCAFSLAGTSVVSARFVTGKLGNFTITAVSLFFALVFLVLLCGRQLIRCLSQMSFRDFGFLILQALCGIFLFRMFLLNGLRNTSAGEAGILTGATPAITAILAIAVLREPAGSRKVFGILCTVIGILVIQGVLTPGSGLDLKHMGGNMLVLCAAACESVFNTLSRISALRNSEESAMPSNPVSQTTIVTAIAMVLCLIPAAFEHPIKRLAAIDLLEWTALLWYGIFVTALAFICWYAGIKRCGAFTAAAFSGMMPFTSMLLSAALLGENADWRQWVGGFLIIIGMFLIGSKGTNITLPINRSIRLKEKHFQP</sequence>
<protein>
    <submittedName>
        <fullName evidence="8">Drug/metabolite transporter (DMT)-like permease</fullName>
    </submittedName>
</protein>
<dbReference type="PANTHER" id="PTHR32322">
    <property type="entry name" value="INNER MEMBRANE TRANSPORTER"/>
    <property type="match status" value="1"/>
</dbReference>
<keyword evidence="9" id="KW-1185">Reference proteome</keyword>
<evidence type="ECO:0000256" key="1">
    <source>
        <dbReference type="ARBA" id="ARBA00004141"/>
    </source>
</evidence>
<evidence type="ECO:0000256" key="3">
    <source>
        <dbReference type="ARBA" id="ARBA00022692"/>
    </source>
</evidence>
<dbReference type="GO" id="GO:0016020">
    <property type="term" value="C:membrane"/>
    <property type="evidence" value="ECO:0007669"/>
    <property type="project" value="UniProtKB-SubCell"/>
</dbReference>
<dbReference type="STRING" id="1469948.GCA_000732725_03441"/>
<dbReference type="InterPro" id="IPR000620">
    <property type="entry name" value="EamA_dom"/>
</dbReference>
<feature type="domain" description="EamA" evidence="7">
    <location>
        <begin position="8"/>
        <end position="139"/>
    </location>
</feature>
<feature type="transmembrane region" description="Helical" evidence="6">
    <location>
        <begin position="254"/>
        <end position="276"/>
    </location>
</feature>
<feature type="transmembrane region" description="Helical" evidence="6">
    <location>
        <begin position="224"/>
        <end position="247"/>
    </location>
</feature>
<feature type="transmembrane region" description="Helical" evidence="6">
    <location>
        <begin position="98"/>
        <end position="117"/>
    </location>
</feature>
<dbReference type="Gene3D" id="1.10.3730.20">
    <property type="match status" value="1"/>
</dbReference>
<feature type="transmembrane region" description="Helical" evidence="6">
    <location>
        <begin position="195"/>
        <end position="212"/>
    </location>
</feature>
<dbReference type="PANTHER" id="PTHR32322:SF2">
    <property type="entry name" value="EAMA DOMAIN-CONTAINING PROTEIN"/>
    <property type="match status" value="1"/>
</dbReference>
<comment type="similarity">
    <text evidence="2">Belongs to the EamA transporter family.</text>
</comment>
<feature type="transmembrane region" description="Helical" evidence="6">
    <location>
        <begin position="282"/>
        <end position="299"/>
    </location>
</feature>
<evidence type="ECO:0000256" key="6">
    <source>
        <dbReference type="SAM" id="Phobius"/>
    </source>
</evidence>
<keyword evidence="4 6" id="KW-1133">Transmembrane helix</keyword>
<keyword evidence="5 6" id="KW-0472">Membrane</keyword>
<keyword evidence="3 6" id="KW-0812">Transmembrane</keyword>
<accession>A0A4R1QNE1</accession>
<dbReference type="RefSeq" id="WP_035315823.1">
    <property type="nucleotide sequence ID" value="NZ_JPNB01000002.1"/>
</dbReference>
<reference evidence="8 9" key="1">
    <citation type="submission" date="2019-03" db="EMBL/GenBank/DDBJ databases">
        <title>Genomic Encyclopedia of Type Strains, Phase IV (KMG-IV): sequencing the most valuable type-strain genomes for metagenomic binning, comparative biology and taxonomic classification.</title>
        <authorList>
            <person name="Goeker M."/>
        </authorList>
    </citation>
    <scope>NUCLEOTIDE SEQUENCE [LARGE SCALE GENOMIC DNA]</scope>
    <source>
        <strain evidence="8 9">DSM 100556</strain>
    </source>
</reference>
<dbReference type="SUPFAM" id="SSF103481">
    <property type="entry name" value="Multidrug resistance efflux transporter EmrE"/>
    <property type="match status" value="2"/>
</dbReference>
<evidence type="ECO:0000313" key="8">
    <source>
        <dbReference type="EMBL" id="TCL55246.1"/>
    </source>
</evidence>
<organism evidence="8 9">
    <name type="scientific">Kineothrix alysoides</name>
    <dbReference type="NCBI Taxonomy" id="1469948"/>
    <lineage>
        <taxon>Bacteria</taxon>
        <taxon>Bacillati</taxon>
        <taxon>Bacillota</taxon>
        <taxon>Clostridia</taxon>
        <taxon>Lachnospirales</taxon>
        <taxon>Lachnospiraceae</taxon>
        <taxon>Kineothrix</taxon>
    </lineage>
</organism>
<feature type="transmembrane region" description="Helical" evidence="6">
    <location>
        <begin position="65"/>
        <end position="86"/>
    </location>
</feature>
<feature type="transmembrane region" description="Helical" evidence="6">
    <location>
        <begin position="126"/>
        <end position="143"/>
    </location>
</feature>